<dbReference type="AlphaFoldDB" id="M2SVB9"/>
<dbReference type="Proteomes" id="UP000016934">
    <property type="component" value="Unassembled WGS sequence"/>
</dbReference>
<dbReference type="KEGG" id="bsc:COCSADRAFT_235684"/>
<reference evidence="1 2" key="1">
    <citation type="journal article" date="2012" name="PLoS Pathog.">
        <title>Diverse lifestyles and strategies of plant pathogenesis encoded in the genomes of eighteen Dothideomycetes fungi.</title>
        <authorList>
            <person name="Ohm R.A."/>
            <person name="Feau N."/>
            <person name="Henrissat B."/>
            <person name="Schoch C.L."/>
            <person name="Horwitz B.A."/>
            <person name="Barry K.W."/>
            <person name="Condon B.J."/>
            <person name="Copeland A.C."/>
            <person name="Dhillon B."/>
            <person name="Glaser F."/>
            <person name="Hesse C.N."/>
            <person name="Kosti I."/>
            <person name="LaButti K."/>
            <person name="Lindquist E.A."/>
            <person name="Lucas S."/>
            <person name="Salamov A.A."/>
            <person name="Bradshaw R.E."/>
            <person name="Ciuffetti L."/>
            <person name="Hamelin R.C."/>
            <person name="Kema G.H.J."/>
            <person name="Lawrence C."/>
            <person name="Scott J.A."/>
            <person name="Spatafora J.W."/>
            <person name="Turgeon B.G."/>
            <person name="de Wit P.J.G.M."/>
            <person name="Zhong S."/>
            <person name="Goodwin S.B."/>
            <person name="Grigoriev I.V."/>
        </authorList>
    </citation>
    <scope>NUCLEOTIDE SEQUENCE [LARGE SCALE GENOMIC DNA]</scope>
    <source>
        <strain evidence="2">ND90Pr / ATCC 201652</strain>
    </source>
</reference>
<dbReference type="EMBL" id="KB445649">
    <property type="protein sequence ID" value="EMD60762.1"/>
    <property type="molecule type" value="Genomic_DNA"/>
</dbReference>
<reference evidence="2" key="2">
    <citation type="journal article" date="2013" name="PLoS Genet.">
        <title>Comparative genome structure, secondary metabolite, and effector coding capacity across Cochliobolus pathogens.</title>
        <authorList>
            <person name="Condon B.J."/>
            <person name="Leng Y."/>
            <person name="Wu D."/>
            <person name="Bushley K.E."/>
            <person name="Ohm R.A."/>
            <person name="Otillar R."/>
            <person name="Martin J."/>
            <person name="Schackwitz W."/>
            <person name="Grimwood J."/>
            <person name="MohdZainudin N."/>
            <person name="Xue C."/>
            <person name="Wang R."/>
            <person name="Manning V.A."/>
            <person name="Dhillon B."/>
            <person name="Tu Z.J."/>
            <person name="Steffenson B.J."/>
            <person name="Salamov A."/>
            <person name="Sun H."/>
            <person name="Lowry S."/>
            <person name="LaButti K."/>
            <person name="Han J."/>
            <person name="Copeland A."/>
            <person name="Lindquist E."/>
            <person name="Barry K."/>
            <person name="Schmutz J."/>
            <person name="Baker S.E."/>
            <person name="Ciuffetti L.M."/>
            <person name="Grigoriev I.V."/>
            <person name="Zhong S."/>
            <person name="Turgeon B.G."/>
        </authorList>
    </citation>
    <scope>NUCLEOTIDE SEQUENCE [LARGE SCALE GENOMIC DNA]</scope>
    <source>
        <strain evidence="2">ND90Pr / ATCC 201652</strain>
    </source>
</reference>
<protein>
    <submittedName>
        <fullName evidence="1">Uncharacterized protein</fullName>
    </submittedName>
</protein>
<dbReference type="HOGENOM" id="CLU_2687664_0_0_1"/>
<dbReference type="RefSeq" id="XP_007703159.1">
    <property type="nucleotide sequence ID" value="XM_007704969.1"/>
</dbReference>
<organism evidence="1 2">
    <name type="scientific">Cochliobolus sativus (strain ND90Pr / ATCC 201652)</name>
    <name type="common">Common root rot and spot blotch fungus</name>
    <name type="synonym">Bipolaris sorokiniana</name>
    <dbReference type="NCBI Taxonomy" id="665912"/>
    <lineage>
        <taxon>Eukaryota</taxon>
        <taxon>Fungi</taxon>
        <taxon>Dikarya</taxon>
        <taxon>Ascomycota</taxon>
        <taxon>Pezizomycotina</taxon>
        <taxon>Dothideomycetes</taxon>
        <taxon>Pleosporomycetidae</taxon>
        <taxon>Pleosporales</taxon>
        <taxon>Pleosporineae</taxon>
        <taxon>Pleosporaceae</taxon>
        <taxon>Bipolaris</taxon>
    </lineage>
</organism>
<sequence>MSNVTARKTGDSYAIWNTSHCAGKFGTYCNLQLSSSLAFQLDFSPRLGDERVVPSSKHIGAISLILPGSVFFQV</sequence>
<evidence type="ECO:0000313" key="2">
    <source>
        <dbReference type="Proteomes" id="UP000016934"/>
    </source>
</evidence>
<evidence type="ECO:0000313" key="1">
    <source>
        <dbReference type="EMBL" id="EMD60762.1"/>
    </source>
</evidence>
<proteinExistence type="predicted"/>
<accession>M2SVB9</accession>
<dbReference type="GeneID" id="19134866"/>
<gene>
    <name evidence="1" type="ORF">COCSADRAFT_235684</name>
</gene>
<keyword evidence="2" id="KW-1185">Reference proteome</keyword>
<name>M2SVB9_COCSN</name>